<keyword evidence="12" id="KW-1185">Reference proteome</keyword>
<gene>
    <name evidence="11" type="ORF">EHQ59_04295</name>
</gene>
<feature type="transmembrane region" description="Helical" evidence="10">
    <location>
        <begin position="201"/>
        <end position="218"/>
    </location>
</feature>
<dbReference type="PANTHER" id="PTHR13285:SF23">
    <property type="entry name" value="TEICHOIC ACID D-ALANYLTRANSFERASE"/>
    <property type="match status" value="1"/>
</dbReference>
<dbReference type="Pfam" id="PF03062">
    <property type="entry name" value="MBOAT"/>
    <property type="match status" value="1"/>
</dbReference>
<evidence type="ECO:0000256" key="3">
    <source>
        <dbReference type="ARBA" id="ARBA00022475"/>
    </source>
</evidence>
<evidence type="ECO:0000256" key="4">
    <source>
        <dbReference type="ARBA" id="ARBA00022679"/>
    </source>
</evidence>
<dbReference type="AlphaFoldDB" id="A0A4R9JTN3"/>
<comment type="caution">
    <text evidence="11">The sequence shown here is derived from an EMBL/GenBank/DDBJ whole genome shotgun (WGS) entry which is preliminary data.</text>
</comment>
<feature type="transmembrane region" description="Helical" evidence="10">
    <location>
        <begin position="376"/>
        <end position="394"/>
    </location>
</feature>
<dbReference type="PIRSF" id="PIRSF500217">
    <property type="entry name" value="AlgI"/>
    <property type="match status" value="1"/>
</dbReference>
<evidence type="ECO:0000256" key="8">
    <source>
        <dbReference type="ARBA" id="ARBA00023315"/>
    </source>
</evidence>
<proteinExistence type="inferred from homology"/>
<feature type="transmembrane region" description="Helical" evidence="10">
    <location>
        <begin position="92"/>
        <end position="113"/>
    </location>
</feature>
<dbReference type="PANTHER" id="PTHR13285">
    <property type="entry name" value="ACYLTRANSFERASE"/>
    <property type="match status" value="1"/>
</dbReference>
<keyword evidence="3 9" id="KW-1003">Cell membrane</keyword>
<feature type="transmembrane region" description="Helical" evidence="10">
    <location>
        <begin position="425"/>
        <end position="444"/>
    </location>
</feature>
<feature type="transmembrane region" description="Helical" evidence="10">
    <location>
        <begin position="323"/>
        <end position="340"/>
    </location>
</feature>
<evidence type="ECO:0000313" key="12">
    <source>
        <dbReference type="Proteomes" id="UP000297609"/>
    </source>
</evidence>
<reference evidence="11" key="1">
    <citation type="journal article" date="2019" name="PLoS Negl. Trop. Dis.">
        <title>Revisiting the worldwide diversity of Leptospira species in the environment.</title>
        <authorList>
            <person name="Vincent A.T."/>
            <person name="Schiettekatte O."/>
            <person name="Bourhy P."/>
            <person name="Veyrier F.J."/>
            <person name="Picardeau M."/>
        </authorList>
    </citation>
    <scope>NUCLEOTIDE SEQUENCE [LARGE SCALE GENOMIC DNA]</scope>
    <source>
        <strain evidence="11">201702454</strain>
    </source>
</reference>
<dbReference type="OrthoDB" id="9805788at2"/>
<dbReference type="InterPro" id="IPR051085">
    <property type="entry name" value="MB_O-acyltransferase"/>
</dbReference>
<feature type="transmembrane region" description="Helical" evidence="10">
    <location>
        <begin position="6"/>
        <end position="27"/>
    </location>
</feature>
<comment type="subcellular location">
    <subcellularLocation>
        <location evidence="1">Cell membrane</location>
        <topology evidence="1">Multi-pass membrane protein</topology>
    </subcellularLocation>
</comment>
<comment type="similarity">
    <text evidence="2 9">Belongs to the membrane-bound acyltransferase family.</text>
</comment>
<dbReference type="InterPro" id="IPR028362">
    <property type="entry name" value="AlgI"/>
</dbReference>
<dbReference type="GO" id="GO:0042121">
    <property type="term" value="P:alginic acid biosynthetic process"/>
    <property type="evidence" value="ECO:0007669"/>
    <property type="project" value="InterPro"/>
</dbReference>
<evidence type="ECO:0000256" key="6">
    <source>
        <dbReference type="ARBA" id="ARBA00022989"/>
    </source>
</evidence>
<dbReference type="InterPro" id="IPR004299">
    <property type="entry name" value="MBOAT_fam"/>
</dbReference>
<keyword evidence="8 9" id="KW-0012">Acyltransferase</keyword>
<evidence type="ECO:0000256" key="2">
    <source>
        <dbReference type="ARBA" id="ARBA00010323"/>
    </source>
</evidence>
<dbReference type="GO" id="GO:0005886">
    <property type="term" value="C:plasma membrane"/>
    <property type="evidence" value="ECO:0007669"/>
    <property type="project" value="UniProtKB-SubCell"/>
</dbReference>
<keyword evidence="7 9" id="KW-0472">Membrane</keyword>
<feature type="transmembrane region" description="Helical" evidence="10">
    <location>
        <begin position="133"/>
        <end position="155"/>
    </location>
</feature>
<organism evidence="11 12">
    <name type="scientific">Leptospira kemamanensis</name>
    <dbReference type="NCBI Taxonomy" id="2484942"/>
    <lineage>
        <taxon>Bacteria</taxon>
        <taxon>Pseudomonadati</taxon>
        <taxon>Spirochaetota</taxon>
        <taxon>Spirochaetia</taxon>
        <taxon>Leptospirales</taxon>
        <taxon>Leptospiraceae</taxon>
        <taxon>Leptospira</taxon>
    </lineage>
</organism>
<feature type="transmembrane region" description="Helical" evidence="10">
    <location>
        <begin position="167"/>
        <end position="186"/>
    </location>
</feature>
<keyword evidence="4 9" id="KW-0808">Transferase</keyword>
<keyword evidence="5 10" id="KW-0812">Transmembrane</keyword>
<feature type="transmembrane region" description="Helical" evidence="10">
    <location>
        <begin position="465"/>
        <end position="483"/>
    </location>
</feature>
<dbReference type="PIRSF" id="PIRSF016636">
    <property type="entry name" value="AlgI_DltB"/>
    <property type="match status" value="1"/>
</dbReference>
<dbReference type="EMBL" id="RQGG01000010">
    <property type="protein sequence ID" value="TGL55635.1"/>
    <property type="molecule type" value="Genomic_DNA"/>
</dbReference>
<evidence type="ECO:0000256" key="10">
    <source>
        <dbReference type="SAM" id="Phobius"/>
    </source>
</evidence>
<evidence type="ECO:0000256" key="9">
    <source>
        <dbReference type="PIRNR" id="PIRNR016636"/>
    </source>
</evidence>
<keyword evidence="6 10" id="KW-1133">Transmembrane helix</keyword>
<dbReference type="Proteomes" id="UP000297609">
    <property type="component" value="Unassembled WGS sequence"/>
</dbReference>
<evidence type="ECO:0000256" key="5">
    <source>
        <dbReference type="ARBA" id="ARBA00022692"/>
    </source>
</evidence>
<sequence>MLFNSAIFALFMTISLLLWYSLTNLLLKYNQESALALGFRRAFLVLYLLIISLLFYGFWNHFYLILIMWIALVDFWMANRIFRSNSRGQRRFFLWVSLCNSLGILIFFKYGHFIAENWALLFGLPNASLGSFWSQWLLPVGISFYTFQSISYVVDVYRKELHPESKFLSYLLFLSFFPQLVAGPIVTAKSFLPQIRRPMDLTRIPILFGGFLILLGLFKKMVLADHLAEVVDLVFAHPAEMSTRSLWVGMFSYSFQIYCDFSGYTDIAQGTALLFGFRLPENFRMPYLASGFSMFWTRWHISLSQWLRNYLYIPLGGNRMGNFFTYRNLIMVMAIGGLWHGASWNFVFWGIGHGGFLVLERWVGNRFPSLSMYVPKLFKILFTFIVVSLLWIFFRSANFADSLCYLQGILTKKEGFLLPYSLEMKFVYCFSFLILGHILGLFFFQENKQMLDHFEKIQNSLRKSLFFAFLAAIVMVLIVLYAAESKPFVYFVF</sequence>
<feature type="transmembrane region" description="Helical" evidence="10">
    <location>
        <begin position="62"/>
        <end position="80"/>
    </location>
</feature>
<evidence type="ECO:0000256" key="1">
    <source>
        <dbReference type="ARBA" id="ARBA00004651"/>
    </source>
</evidence>
<accession>A0A4R9JTN3</accession>
<evidence type="ECO:0000313" key="11">
    <source>
        <dbReference type="EMBL" id="TGL55635.1"/>
    </source>
</evidence>
<name>A0A4R9JTN3_9LEPT</name>
<dbReference type="GO" id="GO:0016746">
    <property type="term" value="F:acyltransferase activity"/>
    <property type="evidence" value="ECO:0007669"/>
    <property type="project" value="UniProtKB-KW"/>
</dbReference>
<feature type="transmembrane region" description="Helical" evidence="10">
    <location>
        <begin position="39"/>
        <end position="56"/>
    </location>
</feature>
<evidence type="ECO:0000256" key="7">
    <source>
        <dbReference type="ARBA" id="ARBA00023136"/>
    </source>
</evidence>
<protein>
    <submittedName>
        <fullName evidence="11">MBOAT family protein</fullName>
    </submittedName>
</protein>
<dbReference type="InterPro" id="IPR024194">
    <property type="entry name" value="Ac/AlaTfrase_AlgI/DltB"/>
</dbReference>